<protein>
    <recommendedName>
        <fullName evidence="3">Sugar or nucleoside kinase, ribokinase family</fullName>
    </recommendedName>
</protein>
<comment type="caution">
    <text evidence="1">The sequence shown here is derived from an EMBL/GenBank/DDBJ whole genome shotgun (WGS) entry which is preliminary data.</text>
</comment>
<dbReference type="Pfam" id="PF25270">
    <property type="entry name" value="Khk"/>
    <property type="match status" value="1"/>
</dbReference>
<name>A0A830F6T2_9EURY</name>
<dbReference type="AlphaFoldDB" id="A0A830F6T2"/>
<dbReference type="Gene3D" id="3.40.1190.20">
    <property type="match status" value="1"/>
</dbReference>
<evidence type="ECO:0000313" key="1">
    <source>
        <dbReference type="EMBL" id="GGL44815.1"/>
    </source>
</evidence>
<accession>A0A830F6T2</accession>
<dbReference type="InterPro" id="IPR029056">
    <property type="entry name" value="Ribokinase-like"/>
</dbReference>
<dbReference type="RefSeq" id="WP_188884508.1">
    <property type="nucleotide sequence ID" value="NZ_BMPF01000008.1"/>
</dbReference>
<proteinExistence type="predicted"/>
<evidence type="ECO:0000313" key="2">
    <source>
        <dbReference type="Proteomes" id="UP000628840"/>
    </source>
</evidence>
<sequence length="373" mass="39915">MVELSAETRDAVAAARAGLPETVGGERVVFGFDGFVDRVRTVVEDRHGREAFETLDSLAELGARISASAASNSSLSFEWLQDDVRTGGHTCHLARAYATLGFDPVMVGLYGDPVRDVFAEEFADVPMHSLGDPGSTDAVEFDDGKLMLTESGSGTTLDWERVRDAVGVETLADYLDGASLLGVGYVSWIPSLPSVVDGLREEVWPLLDDPPERVLFDPADVRRLDEDVVFAARDAVERLDAVVDVTVSANRFETKVLAEHYAGRSAESLRADAELVAGTLDVTRYVGHGLHESVVVGDGTHAVRNPVTDDPALTTSSGDHFNAGLALGLLCGLDDAAAAVVGNALAGVFVRTGDPPRYDDVRDFVDDYEAKFE</sequence>
<dbReference type="InterPro" id="IPR057621">
    <property type="entry name" value="Khk_prokaryotic"/>
</dbReference>
<evidence type="ECO:0008006" key="3">
    <source>
        <dbReference type="Google" id="ProtNLM"/>
    </source>
</evidence>
<keyword evidence="2" id="KW-1185">Reference proteome</keyword>
<reference evidence="1 2" key="1">
    <citation type="journal article" date="2019" name="Int. J. Syst. Evol. Microbiol.">
        <title>The Global Catalogue of Microorganisms (GCM) 10K type strain sequencing project: providing services to taxonomists for standard genome sequencing and annotation.</title>
        <authorList>
            <consortium name="The Broad Institute Genomics Platform"/>
            <consortium name="The Broad Institute Genome Sequencing Center for Infectious Disease"/>
            <person name="Wu L."/>
            <person name="Ma J."/>
        </authorList>
    </citation>
    <scope>NUCLEOTIDE SEQUENCE [LARGE SCALE GENOMIC DNA]</scope>
    <source>
        <strain evidence="1 2">JCM 19585</strain>
    </source>
</reference>
<gene>
    <name evidence="1" type="ORF">GCM10009037_30270</name>
</gene>
<dbReference type="Proteomes" id="UP000628840">
    <property type="component" value="Unassembled WGS sequence"/>
</dbReference>
<dbReference type="OrthoDB" id="30795at2157"/>
<dbReference type="EMBL" id="BMPF01000008">
    <property type="protein sequence ID" value="GGL44815.1"/>
    <property type="molecule type" value="Genomic_DNA"/>
</dbReference>
<organism evidence="1 2">
    <name type="scientific">Halarchaeum grantii</name>
    <dbReference type="NCBI Taxonomy" id="1193105"/>
    <lineage>
        <taxon>Archaea</taxon>
        <taxon>Methanobacteriati</taxon>
        <taxon>Methanobacteriota</taxon>
        <taxon>Stenosarchaea group</taxon>
        <taxon>Halobacteria</taxon>
        <taxon>Halobacteriales</taxon>
        <taxon>Halobacteriaceae</taxon>
    </lineage>
</organism>
<dbReference type="SUPFAM" id="SSF53613">
    <property type="entry name" value="Ribokinase-like"/>
    <property type="match status" value="1"/>
</dbReference>